<dbReference type="AlphaFoldDB" id="A0A814BY46"/>
<dbReference type="SUPFAM" id="SSF47473">
    <property type="entry name" value="EF-hand"/>
    <property type="match status" value="1"/>
</dbReference>
<comment type="similarity">
    <text evidence="1">Belongs to the recoverin family.</text>
</comment>
<dbReference type="Pfam" id="PF13499">
    <property type="entry name" value="EF-hand_7"/>
    <property type="match status" value="1"/>
</dbReference>
<dbReference type="Proteomes" id="UP000663891">
    <property type="component" value="Unassembled WGS sequence"/>
</dbReference>
<organism evidence="9 11">
    <name type="scientific">Adineta steineri</name>
    <dbReference type="NCBI Taxonomy" id="433720"/>
    <lineage>
        <taxon>Eukaryota</taxon>
        <taxon>Metazoa</taxon>
        <taxon>Spiralia</taxon>
        <taxon>Gnathifera</taxon>
        <taxon>Rotifera</taxon>
        <taxon>Eurotatoria</taxon>
        <taxon>Bdelloidea</taxon>
        <taxon>Adinetida</taxon>
        <taxon>Adinetidae</taxon>
        <taxon>Adineta</taxon>
    </lineage>
</organism>
<dbReference type="GO" id="GO:0005509">
    <property type="term" value="F:calcium ion binding"/>
    <property type="evidence" value="ECO:0007669"/>
    <property type="project" value="InterPro"/>
</dbReference>
<feature type="region of interest" description="Disordered" evidence="7">
    <location>
        <begin position="144"/>
        <end position="174"/>
    </location>
</feature>
<sequence length="392" mass="45925">MGSKLSRHNADGNGEHLSKETIEELCQDTGFSEEELLTWHTNFYTDCPDGKLTLKQFEHEYSKIMGKPTQKTSEYVKHMFNVYDEDKNQFIDFKEFVMALSAASVVNRLRLVETLFCIFDLDNDGRITKDEMAKMLHTLVDVTNSSRKHHQHQHPHHHSSNNNNYHANEDDSTKQVDLQKRIDDAFEEFNTNDDNHITKDEFIEWYMKTGLLSDVKSNEINVHHTSRLQQLDKKSRKIKQQKLSVHDNKDGGHRRRSSLVRYMSHMMEHKPVSNLDDDDDDNSNVEVNQNNENNNDGDDSRIRARIDSDDNDSHYSKENERWQHLFNSVLGQIRAQRTSDGNQLEQNNLDNSNRISHFNSWKKHGEEKLKTEYFKQKSNDSSLTPDVVSIRF</sequence>
<keyword evidence="5" id="KW-0106">Calcium</keyword>
<dbReference type="CDD" id="cd00051">
    <property type="entry name" value="EFh"/>
    <property type="match status" value="1"/>
</dbReference>
<accession>A0A814BY46</accession>
<keyword evidence="3" id="KW-0479">Metal-binding</keyword>
<dbReference type="PROSITE" id="PS00018">
    <property type="entry name" value="EF_HAND_1"/>
    <property type="match status" value="2"/>
</dbReference>
<keyword evidence="2" id="KW-0519">Myristate</keyword>
<feature type="domain" description="EF-hand" evidence="8">
    <location>
        <begin position="177"/>
        <end position="212"/>
    </location>
</feature>
<dbReference type="InterPro" id="IPR002048">
    <property type="entry name" value="EF_hand_dom"/>
</dbReference>
<comment type="caution">
    <text evidence="9">The sequence shown here is derived from an EMBL/GenBank/DDBJ whole genome shotgun (WGS) entry which is preliminary data.</text>
</comment>
<proteinExistence type="inferred from homology"/>
<feature type="domain" description="EF-hand" evidence="8">
    <location>
        <begin position="71"/>
        <end position="106"/>
    </location>
</feature>
<dbReference type="Gene3D" id="1.10.238.10">
    <property type="entry name" value="EF-hand"/>
    <property type="match status" value="1"/>
</dbReference>
<evidence type="ECO:0000256" key="3">
    <source>
        <dbReference type="ARBA" id="ARBA00022723"/>
    </source>
</evidence>
<feature type="compositionally biased region" description="Low complexity" evidence="7">
    <location>
        <begin position="284"/>
        <end position="294"/>
    </location>
</feature>
<gene>
    <name evidence="10" type="ORF">OKA104_LOCUS5135</name>
    <name evidence="9" type="ORF">VCS650_LOCUS11038</name>
</gene>
<protein>
    <recommendedName>
        <fullName evidence="8">EF-hand domain-containing protein</fullName>
    </recommendedName>
</protein>
<dbReference type="InterPro" id="IPR018247">
    <property type="entry name" value="EF_Hand_1_Ca_BS"/>
</dbReference>
<evidence type="ECO:0000256" key="1">
    <source>
        <dbReference type="ARBA" id="ARBA00006049"/>
    </source>
</evidence>
<evidence type="ECO:0000313" key="10">
    <source>
        <dbReference type="EMBL" id="CAF3571699.1"/>
    </source>
</evidence>
<reference evidence="9" key="1">
    <citation type="submission" date="2021-02" db="EMBL/GenBank/DDBJ databases">
        <authorList>
            <person name="Nowell W R."/>
        </authorList>
    </citation>
    <scope>NUCLEOTIDE SEQUENCE</scope>
</reference>
<feature type="domain" description="EF-hand" evidence="8">
    <location>
        <begin position="107"/>
        <end position="142"/>
    </location>
</feature>
<evidence type="ECO:0000256" key="5">
    <source>
        <dbReference type="ARBA" id="ARBA00022837"/>
    </source>
</evidence>
<keyword evidence="6" id="KW-0449">Lipoprotein</keyword>
<evidence type="ECO:0000256" key="2">
    <source>
        <dbReference type="ARBA" id="ARBA00022707"/>
    </source>
</evidence>
<dbReference type="PANTHER" id="PTHR23055:SF178">
    <property type="entry name" value="NEUROCALCIN HOMOLOG"/>
    <property type="match status" value="1"/>
</dbReference>
<name>A0A814BY46_9BILA</name>
<feature type="region of interest" description="Disordered" evidence="7">
    <location>
        <begin position="227"/>
        <end position="255"/>
    </location>
</feature>
<evidence type="ECO:0000313" key="9">
    <source>
        <dbReference type="EMBL" id="CAF0932938.1"/>
    </source>
</evidence>
<dbReference type="InterPro" id="IPR028846">
    <property type="entry name" value="Recoverin"/>
</dbReference>
<dbReference type="SMART" id="SM00054">
    <property type="entry name" value="EFh"/>
    <property type="match status" value="3"/>
</dbReference>
<dbReference type="PRINTS" id="PR00450">
    <property type="entry name" value="RECOVERIN"/>
</dbReference>
<dbReference type="EMBL" id="CAJOAY010000175">
    <property type="protein sequence ID" value="CAF3571699.1"/>
    <property type="molecule type" value="Genomic_DNA"/>
</dbReference>
<dbReference type="InterPro" id="IPR011992">
    <property type="entry name" value="EF-hand-dom_pair"/>
</dbReference>
<keyword evidence="4" id="KW-0677">Repeat</keyword>
<evidence type="ECO:0000256" key="6">
    <source>
        <dbReference type="ARBA" id="ARBA00023288"/>
    </source>
</evidence>
<dbReference type="EMBL" id="CAJNON010000081">
    <property type="protein sequence ID" value="CAF0932938.1"/>
    <property type="molecule type" value="Genomic_DNA"/>
</dbReference>
<feature type="compositionally biased region" description="Basic residues" evidence="7">
    <location>
        <begin position="146"/>
        <end position="159"/>
    </location>
</feature>
<feature type="region of interest" description="Disordered" evidence="7">
    <location>
        <begin position="271"/>
        <end position="317"/>
    </location>
</feature>
<evidence type="ECO:0000259" key="8">
    <source>
        <dbReference type="PROSITE" id="PS50222"/>
    </source>
</evidence>
<dbReference type="Proteomes" id="UP000663881">
    <property type="component" value="Unassembled WGS sequence"/>
</dbReference>
<dbReference type="PROSITE" id="PS50222">
    <property type="entry name" value="EF_HAND_2"/>
    <property type="match status" value="3"/>
</dbReference>
<evidence type="ECO:0000313" key="11">
    <source>
        <dbReference type="Proteomes" id="UP000663891"/>
    </source>
</evidence>
<dbReference type="PANTHER" id="PTHR23055">
    <property type="entry name" value="CALCIUM BINDING PROTEINS"/>
    <property type="match status" value="1"/>
</dbReference>
<evidence type="ECO:0000256" key="7">
    <source>
        <dbReference type="SAM" id="MobiDB-lite"/>
    </source>
</evidence>
<feature type="compositionally biased region" description="Basic and acidic residues" evidence="7">
    <location>
        <begin position="298"/>
        <end position="317"/>
    </location>
</feature>
<dbReference type="OrthoDB" id="191686at2759"/>
<evidence type="ECO:0000256" key="4">
    <source>
        <dbReference type="ARBA" id="ARBA00022737"/>
    </source>
</evidence>